<sequence>MPMGPHVSSISSLSSHLSLFSEAHGAASVAAEMVRTAAGGVEQGVGCDGVELAAEAGGRARGGRRSGAGRQRRWWTSAWPAERQQAHGAASVAAEMVRTAAGGVEQGVGCDGVELAAEAGGRARGGRRSGAGRQRRWWTSAWPAERQRRPSGVAAAASERAAGGS</sequence>
<dbReference type="Gramene" id="OMERI03G34250.1">
    <property type="protein sequence ID" value="OMERI03G34250.1"/>
    <property type="gene ID" value="OMERI03G34250"/>
</dbReference>
<keyword evidence="3" id="KW-1185">Reference proteome</keyword>
<reference evidence="2" key="1">
    <citation type="submission" date="2015-04" db="UniProtKB">
        <authorList>
            <consortium name="EnsemblPlants"/>
        </authorList>
    </citation>
    <scope>IDENTIFICATION</scope>
</reference>
<protein>
    <submittedName>
        <fullName evidence="2">Uncharacterized protein</fullName>
    </submittedName>
</protein>
<accession>A0A0E0D835</accession>
<evidence type="ECO:0000256" key="1">
    <source>
        <dbReference type="SAM" id="MobiDB-lite"/>
    </source>
</evidence>
<dbReference type="Proteomes" id="UP000008021">
    <property type="component" value="Chromosome 3"/>
</dbReference>
<feature type="region of interest" description="Disordered" evidence="1">
    <location>
        <begin position="119"/>
        <end position="165"/>
    </location>
</feature>
<reference evidence="2" key="2">
    <citation type="submission" date="2018-05" db="EMBL/GenBank/DDBJ databases">
        <title>OmerRS3 (Oryza meridionalis Reference Sequence Version 3).</title>
        <authorList>
            <person name="Zhang J."/>
            <person name="Kudrna D."/>
            <person name="Lee S."/>
            <person name="Talag J."/>
            <person name="Welchert J."/>
            <person name="Wing R.A."/>
        </authorList>
    </citation>
    <scope>NUCLEOTIDE SEQUENCE [LARGE SCALE GENOMIC DNA]</scope>
    <source>
        <strain evidence="2">cv. OR44</strain>
    </source>
</reference>
<organism evidence="2">
    <name type="scientific">Oryza meridionalis</name>
    <dbReference type="NCBI Taxonomy" id="40149"/>
    <lineage>
        <taxon>Eukaryota</taxon>
        <taxon>Viridiplantae</taxon>
        <taxon>Streptophyta</taxon>
        <taxon>Embryophyta</taxon>
        <taxon>Tracheophyta</taxon>
        <taxon>Spermatophyta</taxon>
        <taxon>Magnoliopsida</taxon>
        <taxon>Liliopsida</taxon>
        <taxon>Poales</taxon>
        <taxon>Poaceae</taxon>
        <taxon>BOP clade</taxon>
        <taxon>Oryzoideae</taxon>
        <taxon>Oryzeae</taxon>
        <taxon>Oryzinae</taxon>
        <taxon>Oryza</taxon>
    </lineage>
</organism>
<evidence type="ECO:0000313" key="2">
    <source>
        <dbReference type="EnsemblPlants" id="OMERI03G34250.1"/>
    </source>
</evidence>
<dbReference type="HOGENOM" id="CLU_1613445_0_0_1"/>
<dbReference type="AlphaFoldDB" id="A0A0E0D835"/>
<proteinExistence type="predicted"/>
<feature type="compositionally biased region" description="Low complexity" evidence="1">
    <location>
        <begin position="151"/>
        <end position="165"/>
    </location>
</feature>
<dbReference type="EnsemblPlants" id="OMERI03G34250.1">
    <property type="protein sequence ID" value="OMERI03G34250.1"/>
    <property type="gene ID" value="OMERI03G34250"/>
</dbReference>
<evidence type="ECO:0000313" key="3">
    <source>
        <dbReference type="Proteomes" id="UP000008021"/>
    </source>
</evidence>
<name>A0A0E0D835_9ORYZ</name>